<feature type="compositionally biased region" description="Basic and acidic residues" evidence="2">
    <location>
        <begin position="171"/>
        <end position="182"/>
    </location>
</feature>
<feature type="region of interest" description="Disordered" evidence="2">
    <location>
        <begin position="129"/>
        <end position="304"/>
    </location>
</feature>
<evidence type="ECO:0000313" key="4">
    <source>
        <dbReference type="EMBL" id="PMD19659.1"/>
    </source>
</evidence>
<feature type="region of interest" description="Disordered" evidence="2">
    <location>
        <begin position="327"/>
        <end position="372"/>
    </location>
</feature>
<evidence type="ECO:0000256" key="2">
    <source>
        <dbReference type="SAM" id="MobiDB-lite"/>
    </source>
</evidence>
<proteinExistence type="predicted"/>
<dbReference type="PROSITE" id="PS50013">
    <property type="entry name" value="CHROMO_2"/>
    <property type="match status" value="1"/>
</dbReference>
<dbReference type="GO" id="GO:0006338">
    <property type="term" value="P:chromatin remodeling"/>
    <property type="evidence" value="ECO:0007669"/>
    <property type="project" value="UniProtKB-ARBA"/>
</dbReference>
<evidence type="ECO:0000313" key="5">
    <source>
        <dbReference type="Proteomes" id="UP000235672"/>
    </source>
</evidence>
<dbReference type="STRING" id="1745343.A0A2J6Q045"/>
<dbReference type="SUPFAM" id="SSF54160">
    <property type="entry name" value="Chromo domain-like"/>
    <property type="match status" value="1"/>
</dbReference>
<protein>
    <recommendedName>
        <fullName evidence="3">Chromo domain-containing protein</fullName>
    </recommendedName>
</protein>
<dbReference type="Proteomes" id="UP000235672">
    <property type="component" value="Unassembled WGS sequence"/>
</dbReference>
<gene>
    <name evidence="4" type="ORF">NA56DRAFT_690279</name>
</gene>
<dbReference type="Gene3D" id="2.40.50.40">
    <property type="match status" value="1"/>
</dbReference>
<accession>A0A2J6Q045</accession>
<name>A0A2J6Q045_9HELO</name>
<dbReference type="InterPro" id="IPR016197">
    <property type="entry name" value="Chromo-like_dom_sf"/>
</dbReference>
<keyword evidence="5" id="KW-1185">Reference proteome</keyword>
<dbReference type="EMBL" id="KZ613488">
    <property type="protein sequence ID" value="PMD19659.1"/>
    <property type="molecule type" value="Genomic_DNA"/>
</dbReference>
<feature type="compositionally biased region" description="Polar residues" evidence="2">
    <location>
        <begin position="334"/>
        <end position="349"/>
    </location>
</feature>
<sequence length="563" mass="62430">MFPNTFTDRSRPGGGKRRCKQHLTFDFVVAERPMYVPGSGPPLAPVTVMPAHDKDGIIQGEVKMDKKLKYIVGYERHPYLRVSVKPQNILDWVSPRTLEDWEFEKTKAEYQADEDELLPKILAREQRKKLKELGGKASRASDGPKKTWSRKRKRPPTPEPPFSSVSGRKQRGVDTDDEEAHRISLRRPSLSTPVKQRGLAEVLNLEDSEEEEDSFAEDAAELIDRQLNGTPSGKSKLRVELSRSPATSPDPQPVKSKKPPGFARRETKSGSISSATGARGRETRSSSSSRPPSRRDSVAATSSRQARAIYEKLELLSQAKAGSLADKYAYSGKPPTSSQRQAAANASTGDKSETPKHKKSATPEPAEDDDAEYEVDAILDDVYRKDKKGKLGLWYLIKWVGEWDNTWEPAENVGAEAIAEYEAKKTAEEKRNLDIAFDTTTSYSEDIINVDHKGKDKQKKKSKVEIDDAASLSSKDMELRAKGKRRVPFGSGGRDIEVREKGKMKVPFGSGGIDLTGDSSEEESDQDSLFVNDKSPEKLVLKKAPPKTMRRQVIDDASASGGS</sequence>
<evidence type="ECO:0000259" key="3">
    <source>
        <dbReference type="PROSITE" id="PS50013"/>
    </source>
</evidence>
<dbReference type="SMART" id="SM00298">
    <property type="entry name" value="CHROMO"/>
    <property type="match status" value="1"/>
</dbReference>
<evidence type="ECO:0000256" key="1">
    <source>
        <dbReference type="ARBA" id="ARBA00011353"/>
    </source>
</evidence>
<feature type="region of interest" description="Disordered" evidence="2">
    <location>
        <begin position="481"/>
        <end position="563"/>
    </location>
</feature>
<reference evidence="4 5" key="1">
    <citation type="submission" date="2016-05" db="EMBL/GenBank/DDBJ databases">
        <title>A degradative enzymes factory behind the ericoid mycorrhizal symbiosis.</title>
        <authorList>
            <consortium name="DOE Joint Genome Institute"/>
            <person name="Martino E."/>
            <person name="Morin E."/>
            <person name="Grelet G."/>
            <person name="Kuo A."/>
            <person name="Kohler A."/>
            <person name="Daghino S."/>
            <person name="Barry K."/>
            <person name="Choi C."/>
            <person name="Cichocki N."/>
            <person name="Clum A."/>
            <person name="Copeland A."/>
            <person name="Hainaut M."/>
            <person name="Haridas S."/>
            <person name="Labutti K."/>
            <person name="Lindquist E."/>
            <person name="Lipzen A."/>
            <person name="Khouja H.-R."/>
            <person name="Murat C."/>
            <person name="Ohm R."/>
            <person name="Olson A."/>
            <person name="Spatafora J."/>
            <person name="Veneault-Fourrey C."/>
            <person name="Henrissat B."/>
            <person name="Grigoriev I."/>
            <person name="Martin F."/>
            <person name="Perotto S."/>
        </authorList>
    </citation>
    <scope>NUCLEOTIDE SEQUENCE [LARGE SCALE GENOMIC DNA]</scope>
    <source>
        <strain evidence="4 5">UAMH 7357</strain>
    </source>
</reference>
<dbReference type="OrthoDB" id="3543857at2759"/>
<comment type="subunit">
    <text evidence="1">Component of the NuA4 histone acetyltransferase complex.</text>
</comment>
<feature type="compositionally biased region" description="Acidic residues" evidence="2">
    <location>
        <begin position="204"/>
        <end position="221"/>
    </location>
</feature>
<feature type="domain" description="Chromo" evidence="3">
    <location>
        <begin position="373"/>
        <end position="413"/>
    </location>
</feature>
<dbReference type="InterPro" id="IPR023780">
    <property type="entry name" value="Chromo_domain"/>
</dbReference>
<dbReference type="Pfam" id="PF00385">
    <property type="entry name" value="Chromo"/>
    <property type="match status" value="1"/>
</dbReference>
<dbReference type="CDD" id="cd00024">
    <property type="entry name" value="CD_CSD"/>
    <property type="match status" value="1"/>
</dbReference>
<dbReference type="AlphaFoldDB" id="A0A2J6Q045"/>
<feature type="compositionally biased region" description="Basic and acidic residues" evidence="2">
    <location>
        <begin position="494"/>
        <end position="503"/>
    </location>
</feature>
<dbReference type="InterPro" id="IPR000953">
    <property type="entry name" value="Chromo/chromo_shadow_dom"/>
</dbReference>
<organism evidence="4 5">
    <name type="scientific">Hyaloscypha hepaticicola</name>
    <dbReference type="NCBI Taxonomy" id="2082293"/>
    <lineage>
        <taxon>Eukaryota</taxon>
        <taxon>Fungi</taxon>
        <taxon>Dikarya</taxon>
        <taxon>Ascomycota</taxon>
        <taxon>Pezizomycotina</taxon>
        <taxon>Leotiomycetes</taxon>
        <taxon>Helotiales</taxon>
        <taxon>Hyaloscyphaceae</taxon>
        <taxon>Hyaloscypha</taxon>
    </lineage>
</organism>